<dbReference type="Proteomes" id="UP000288429">
    <property type="component" value="Unassembled WGS sequence"/>
</dbReference>
<evidence type="ECO:0000313" key="2">
    <source>
        <dbReference type="Proteomes" id="UP000288429"/>
    </source>
</evidence>
<dbReference type="SUPFAM" id="SSF53335">
    <property type="entry name" value="S-adenosyl-L-methionine-dependent methyltransferases"/>
    <property type="match status" value="1"/>
</dbReference>
<accession>A0A428TRT5</accession>
<protein>
    <recommendedName>
        <fullName evidence="3">Methyltransferase domain-containing protein</fullName>
    </recommendedName>
</protein>
<gene>
    <name evidence="1" type="ORF">CDV31_009918</name>
</gene>
<dbReference type="InterPro" id="IPR029063">
    <property type="entry name" value="SAM-dependent_MTases_sf"/>
</dbReference>
<sequence length="92" mass="10328">MVLDDKLYKAPIGDNPQRILDIGTGTGIWAMDCELRANESMRTFTQWADLFYDAGDEIGRTFRVCDGILEESAKKAGFKKIVHKEYTIPIAG</sequence>
<keyword evidence="2" id="KW-1185">Reference proteome</keyword>
<evidence type="ECO:0008006" key="3">
    <source>
        <dbReference type="Google" id="ProtNLM"/>
    </source>
</evidence>
<comment type="caution">
    <text evidence="1">The sequence shown here is derived from an EMBL/GenBank/DDBJ whole genome shotgun (WGS) entry which is preliminary data.</text>
</comment>
<dbReference type="AlphaFoldDB" id="A0A428TRT5"/>
<reference evidence="1 2" key="1">
    <citation type="submission" date="2017-06" db="EMBL/GenBank/DDBJ databases">
        <title>Cmopartive genomic analysis of Ambrosia Fusariam Clade fungi.</title>
        <authorList>
            <person name="Stajich J.E."/>
            <person name="Carrillo J."/>
            <person name="Kijimoto T."/>
            <person name="Eskalen A."/>
            <person name="O'Donnell K."/>
            <person name="Kasson M."/>
        </authorList>
    </citation>
    <scope>NUCLEOTIDE SEQUENCE [LARGE SCALE GENOMIC DNA]</scope>
    <source>
        <strain evidence="1 2">NRRL 20438</strain>
    </source>
</reference>
<organism evidence="1 2">
    <name type="scientific">Fusarium ambrosium</name>
    <dbReference type="NCBI Taxonomy" id="131363"/>
    <lineage>
        <taxon>Eukaryota</taxon>
        <taxon>Fungi</taxon>
        <taxon>Dikarya</taxon>
        <taxon>Ascomycota</taxon>
        <taxon>Pezizomycotina</taxon>
        <taxon>Sordariomycetes</taxon>
        <taxon>Hypocreomycetidae</taxon>
        <taxon>Hypocreales</taxon>
        <taxon>Nectriaceae</taxon>
        <taxon>Fusarium</taxon>
        <taxon>Fusarium solani species complex</taxon>
    </lineage>
</organism>
<name>A0A428TRT5_9HYPO</name>
<evidence type="ECO:0000313" key="1">
    <source>
        <dbReference type="EMBL" id="RSM04751.1"/>
    </source>
</evidence>
<dbReference type="EMBL" id="NIZV01000147">
    <property type="protein sequence ID" value="RSM04751.1"/>
    <property type="molecule type" value="Genomic_DNA"/>
</dbReference>
<proteinExistence type="predicted"/>